<keyword evidence="4" id="KW-0597">Phosphoprotein</keyword>
<dbReference type="Proteomes" id="UP000274504">
    <property type="component" value="Unassembled WGS sequence"/>
</dbReference>
<dbReference type="InterPro" id="IPR056314">
    <property type="entry name" value="AP3B1/2_C"/>
</dbReference>
<feature type="region of interest" description="Disordered" evidence="9">
    <location>
        <begin position="449"/>
        <end position="601"/>
    </location>
</feature>
<dbReference type="InterPro" id="IPR026739">
    <property type="entry name" value="AP_beta"/>
</dbReference>
<dbReference type="GO" id="GO:0006886">
    <property type="term" value="P:intracellular protein transport"/>
    <property type="evidence" value="ECO:0007669"/>
    <property type="project" value="InterPro"/>
</dbReference>
<keyword evidence="6 8" id="KW-0472">Membrane</keyword>
<evidence type="ECO:0000256" key="2">
    <source>
        <dbReference type="ARBA" id="ARBA00006613"/>
    </source>
</evidence>
<evidence type="ECO:0000259" key="10">
    <source>
        <dbReference type="Pfam" id="PF01602"/>
    </source>
</evidence>
<dbReference type="OrthoDB" id="302453at2759"/>
<reference evidence="14" key="1">
    <citation type="submission" date="2017-02" db="UniProtKB">
        <authorList>
            <consortium name="WormBaseParasite"/>
        </authorList>
    </citation>
    <scope>IDENTIFICATION</scope>
</reference>
<evidence type="ECO:0000256" key="3">
    <source>
        <dbReference type="ARBA" id="ARBA00022448"/>
    </source>
</evidence>
<keyword evidence="3 8" id="KW-0813">Transport</keyword>
<evidence type="ECO:0000256" key="4">
    <source>
        <dbReference type="ARBA" id="ARBA00022553"/>
    </source>
</evidence>
<dbReference type="STRING" id="6216.A0A0R3SJN9"/>
<comment type="similarity">
    <text evidence="2 8">Belongs to the adaptor complexes large subunit family.</text>
</comment>
<evidence type="ECO:0000256" key="8">
    <source>
        <dbReference type="PIRNR" id="PIRNR037096"/>
    </source>
</evidence>
<dbReference type="Pfam" id="PF24080">
    <property type="entry name" value="AP3B1_C_2"/>
    <property type="match status" value="1"/>
</dbReference>
<evidence type="ECO:0000313" key="14">
    <source>
        <dbReference type="WBParaSite" id="HDID_0000515401-mRNA-1"/>
    </source>
</evidence>
<evidence type="ECO:0000313" key="12">
    <source>
        <dbReference type="EMBL" id="VDL57470.1"/>
    </source>
</evidence>
<evidence type="ECO:0000256" key="5">
    <source>
        <dbReference type="ARBA" id="ARBA00022927"/>
    </source>
</evidence>
<feature type="compositionally biased region" description="Low complexity" evidence="9">
    <location>
        <begin position="544"/>
        <end position="563"/>
    </location>
</feature>
<feature type="compositionally biased region" description="Low complexity" evidence="9">
    <location>
        <begin position="466"/>
        <end position="480"/>
    </location>
</feature>
<feature type="domain" description="AP-3 complex subunit beta-1/2 C-terminal" evidence="11">
    <location>
        <begin position="827"/>
        <end position="940"/>
    </location>
</feature>
<dbReference type="InterPro" id="IPR026740">
    <property type="entry name" value="AP3_beta"/>
</dbReference>
<feature type="domain" description="Clathrin/coatomer adaptor adaptin-like N-terminal" evidence="10">
    <location>
        <begin position="69"/>
        <end position="346"/>
    </location>
</feature>
<feature type="compositionally biased region" description="Acidic residues" evidence="9">
    <location>
        <begin position="34"/>
        <end position="45"/>
    </location>
</feature>
<evidence type="ECO:0000256" key="6">
    <source>
        <dbReference type="ARBA" id="ARBA00023136"/>
    </source>
</evidence>
<proteinExistence type="inferred from homology"/>
<dbReference type="SUPFAM" id="SSF48371">
    <property type="entry name" value="ARM repeat"/>
    <property type="match status" value="1"/>
</dbReference>
<feature type="compositionally biased region" description="Polar residues" evidence="9">
    <location>
        <begin position="642"/>
        <end position="653"/>
    </location>
</feature>
<gene>
    <name evidence="12" type="ORF">HDID_LOCUS5152</name>
</gene>
<dbReference type="InterPro" id="IPR011989">
    <property type="entry name" value="ARM-like"/>
</dbReference>
<feature type="region of interest" description="Disordered" evidence="9">
    <location>
        <begin position="642"/>
        <end position="661"/>
    </location>
</feature>
<feature type="compositionally biased region" description="Basic and acidic residues" evidence="9">
    <location>
        <begin position="798"/>
        <end position="813"/>
    </location>
</feature>
<dbReference type="Pfam" id="PF01602">
    <property type="entry name" value="Adaptin_N"/>
    <property type="match status" value="1"/>
</dbReference>
<evidence type="ECO:0000256" key="1">
    <source>
        <dbReference type="ARBA" id="ARBA00004145"/>
    </source>
</evidence>
<feature type="region of interest" description="Disordered" evidence="9">
    <location>
        <begin position="26"/>
        <end position="45"/>
    </location>
</feature>
<dbReference type="WBParaSite" id="HDID_0000515401-mRNA-1">
    <property type="protein sequence ID" value="HDID_0000515401-mRNA-1"/>
    <property type="gene ID" value="HDID_0000515401"/>
</dbReference>
<sequence>MNSALNATSSTRPIIASNKISEVQKSAKAKEGEESVTEEDTDEEENFLKGKHAVNGISNPKHAEMLRSDYRLLITCCRLLLFSHNAAVVLAVAQLFYHCAPKEEMPAVIRALMRILRTSKEIEYVVLSNVASMSLLHPALFEPYIRMFFVFNSDSTQVKMLKLEVLTNLVSTTTSPIILREFQAYVESSDQEFVLATVRSIGRCASMVPQISETCLRESLVGESVVVMRKLLQMQTTDHKDIILHLAQMVEEITIPSARASILWLLGEYGHRVPKIAPDVLRKMAKTFPKEHIAVKLQVLNLAAKLCIVNPKQALLLAQYVFTLAKYDQNYDIRDRSRMFRALIFPKNADSTNPDALFLARNAKKVLLATKPAPVLRSNFAGKICMICVLFGLEYCDCDFNLRTLVILGKRMNYLLMPFVIEDRPSFRLGSMSQLLGHEITNYVELPEWPEVPPDPTSRQVAALPSGSSSLSNYSNEGRSFSISQQDTEDETEESSTEDDNSSEEENEEDGSSGEDEKEEDEEEENNEEISGKIKSNKKRGVVSSKSSTFDSDTSPPAASSLKSLRRTSSKSSLETEDDDSEGEEEEEVKRSLASMKKKKERGTPVDLLLLDLDTPSVPTMESTVSSLSSLADPLIPTPVATSTVQKCDSPTDQEPALPPGESKIELSIPAYEIASPEWFYITSAYAMPLQVEGRFIRTMNAPSGSHIQTTVELRLVNRSVAPALRLLRLRTDESTFKGAGAFKSAHCMESFGEIASLDVRSSVNVFLGVNFCNSTQPLRLNLRYQLEALEGDDGESQEVKPPDEVDRKKPPLQEEVLTLEIKPTVGELFQPLNMTPREFVNKQASLRGMHETNKSFAIPSLDESKFLLTAVKRILKRSNLALIGAFKRSEFTHLRLAGVTTADNTCCLVEVTTKRDSNEGTLRVNTEAVALGIQLAEDLLVDLAGKINI</sequence>
<dbReference type="InterPro" id="IPR002553">
    <property type="entry name" value="Clathrin/coatomer_adapt-like_N"/>
</dbReference>
<dbReference type="AlphaFoldDB" id="A0A0R3SJN9"/>
<comment type="function">
    <text evidence="7">Subunit of non-clathrin- and clathrin-associated adaptor protein complex 3 (AP-3) that plays a role in protein sorting in the late-Golgi/trans-Golgi network (TGN) and/or endosomes. The AP complexes mediate both the recruitment of clathrin to membranes and the recognition of sorting signals within the cytosolic tails of transmembrane cargo molecules. AP-3 appears to be involved in the sorting of a subset of transmembrane proteins targeted to lysosomes and lysosome-related organelles. In concert with the BLOC-1 complex, AP-3 is required to target cargos into vesicles assembled at cell bodies for delivery into neurites and nerve terminals.</text>
</comment>
<feature type="compositionally biased region" description="Acidic residues" evidence="9">
    <location>
        <begin position="575"/>
        <end position="587"/>
    </location>
</feature>
<dbReference type="GO" id="GO:0030665">
    <property type="term" value="C:clathrin-coated vesicle membrane"/>
    <property type="evidence" value="ECO:0007669"/>
    <property type="project" value="UniProtKB-SubCell"/>
</dbReference>
<dbReference type="InterPro" id="IPR016024">
    <property type="entry name" value="ARM-type_fold"/>
</dbReference>
<comment type="subcellular location">
    <subcellularLocation>
        <location evidence="1">Cytoplasmic vesicle</location>
        <location evidence="1">Clathrin-coated vesicle membrane</location>
        <topology evidence="1">Peripheral membrane protein</topology>
        <orientation evidence="1">Cytoplasmic side</orientation>
    </subcellularLocation>
</comment>
<dbReference type="GO" id="GO:0016192">
    <property type="term" value="P:vesicle-mediated transport"/>
    <property type="evidence" value="ECO:0007669"/>
    <property type="project" value="InterPro"/>
</dbReference>
<reference evidence="12 13" key="2">
    <citation type="submission" date="2018-11" db="EMBL/GenBank/DDBJ databases">
        <authorList>
            <consortium name="Pathogen Informatics"/>
        </authorList>
    </citation>
    <scope>NUCLEOTIDE SEQUENCE [LARGE SCALE GENOMIC DNA]</scope>
</reference>
<dbReference type="EMBL" id="UYSG01002407">
    <property type="protein sequence ID" value="VDL57470.1"/>
    <property type="molecule type" value="Genomic_DNA"/>
</dbReference>
<protein>
    <recommendedName>
        <fullName evidence="8">AP-3 complex subunit beta</fullName>
    </recommendedName>
</protein>
<dbReference type="GO" id="GO:0030123">
    <property type="term" value="C:AP-3 adaptor complex"/>
    <property type="evidence" value="ECO:0007669"/>
    <property type="project" value="UniProtKB-UniRule"/>
</dbReference>
<organism evidence="14">
    <name type="scientific">Hymenolepis diminuta</name>
    <name type="common">Rat tapeworm</name>
    <dbReference type="NCBI Taxonomy" id="6216"/>
    <lineage>
        <taxon>Eukaryota</taxon>
        <taxon>Metazoa</taxon>
        <taxon>Spiralia</taxon>
        <taxon>Lophotrochozoa</taxon>
        <taxon>Platyhelminthes</taxon>
        <taxon>Cestoda</taxon>
        <taxon>Eucestoda</taxon>
        <taxon>Cyclophyllidea</taxon>
        <taxon>Hymenolepididae</taxon>
        <taxon>Hymenolepis</taxon>
    </lineage>
</organism>
<evidence type="ECO:0000259" key="11">
    <source>
        <dbReference type="Pfam" id="PF24080"/>
    </source>
</evidence>
<dbReference type="PIRSF" id="PIRSF037096">
    <property type="entry name" value="AP3_complex_beta"/>
    <property type="match status" value="1"/>
</dbReference>
<dbReference type="PANTHER" id="PTHR11134">
    <property type="entry name" value="ADAPTOR COMPLEX SUBUNIT BETA FAMILY MEMBER"/>
    <property type="match status" value="1"/>
</dbReference>
<evidence type="ECO:0000256" key="7">
    <source>
        <dbReference type="ARBA" id="ARBA00023570"/>
    </source>
</evidence>
<keyword evidence="5 8" id="KW-0653">Protein transport</keyword>
<evidence type="ECO:0000313" key="13">
    <source>
        <dbReference type="Proteomes" id="UP000274504"/>
    </source>
</evidence>
<dbReference type="Gene3D" id="1.25.10.10">
    <property type="entry name" value="Leucine-rich Repeat Variant"/>
    <property type="match status" value="1"/>
</dbReference>
<accession>A0A0R3SJN9</accession>
<evidence type="ECO:0000256" key="9">
    <source>
        <dbReference type="SAM" id="MobiDB-lite"/>
    </source>
</evidence>
<name>A0A0R3SJN9_HYMDI</name>
<feature type="compositionally biased region" description="Acidic residues" evidence="9">
    <location>
        <begin position="487"/>
        <end position="528"/>
    </location>
</feature>
<feature type="region of interest" description="Disordered" evidence="9">
    <location>
        <begin position="793"/>
        <end position="813"/>
    </location>
</feature>